<dbReference type="AlphaFoldDB" id="A0A3M7G7P8"/>
<proteinExistence type="predicted"/>
<comment type="caution">
    <text evidence="4">The sequence shown here is derived from an EMBL/GenBank/DDBJ whole genome shotgun (WGS) entry which is preliminary data.</text>
</comment>
<protein>
    <recommendedName>
        <fullName evidence="3">Zn(2)-C6 fungal-type domain-containing protein</fullName>
    </recommendedName>
</protein>
<feature type="region of interest" description="Disordered" evidence="2">
    <location>
        <begin position="143"/>
        <end position="176"/>
    </location>
</feature>
<evidence type="ECO:0000259" key="3">
    <source>
        <dbReference type="PROSITE" id="PS50048"/>
    </source>
</evidence>
<dbReference type="GO" id="GO:0000981">
    <property type="term" value="F:DNA-binding transcription factor activity, RNA polymerase II-specific"/>
    <property type="evidence" value="ECO:0007669"/>
    <property type="project" value="InterPro"/>
</dbReference>
<dbReference type="VEuPathDB" id="FungiDB:BTJ68_05307"/>
<dbReference type="Pfam" id="PF00172">
    <property type="entry name" value="Zn_clus"/>
    <property type="match status" value="1"/>
</dbReference>
<dbReference type="InterPro" id="IPR050987">
    <property type="entry name" value="AtrR-like"/>
</dbReference>
<dbReference type="Proteomes" id="UP000281468">
    <property type="component" value="Unassembled WGS sequence"/>
</dbReference>
<evidence type="ECO:0000256" key="1">
    <source>
        <dbReference type="ARBA" id="ARBA00023242"/>
    </source>
</evidence>
<dbReference type="CDD" id="cd00067">
    <property type="entry name" value="GAL4"/>
    <property type="match status" value="1"/>
</dbReference>
<dbReference type="PANTHER" id="PTHR46910">
    <property type="entry name" value="TRANSCRIPTION FACTOR PDR1"/>
    <property type="match status" value="1"/>
</dbReference>
<dbReference type="SUPFAM" id="SSF57701">
    <property type="entry name" value="Zn2/Cys6 DNA-binding domain"/>
    <property type="match status" value="1"/>
</dbReference>
<dbReference type="InterPro" id="IPR001138">
    <property type="entry name" value="Zn2Cys6_DnaBD"/>
</dbReference>
<evidence type="ECO:0000313" key="5">
    <source>
        <dbReference type="Proteomes" id="UP000281468"/>
    </source>
</evidence>
<reference evidence="4 5" key="1">
    <citation type="journal article" date="2018" name="BMC Genomics">
        <title>Genomic evidence for intraspecific hybridization in a clonal and extremely halotolerant yeast.</title>
        <authorList>
            <person name="Gostincar C."/>
            <person name="Stajich J.E."/>
            <person name="Zupancic J."/>
            <person name="Zalar P."/>
            <person name="Gunde-Cimerman N."/>
        </authorList>
    </citation>
    <scope>NUCLEOTIDE SEQUENCE [LARGE SCALE GENOMIC DNA]</scope>
    <source>
        <strain evidence="4 5">EXF-171</strain>
    </source>
</reference>
<accession>A0A3M7G7P8</accession>
<dbReference type="PANTHER" id="PTHR46910:SF1">
    <property type="entry name" value="MISCELLANEOUS ZN(II)2CYS6 TRANSCRIPTION FACTOR (EUROFUNG)-RELATED"/>
    <property type="match status" value="1"/>
</dbReference>
<feature type="domain" description="Zn(2)-C6 fungal-type" evidence="3">
    <location>
        <begin position="34"/>
        <end position="68"/>
    </location>
</feature>
<gene>
    <name evidence="4" type="ORF">D0862_08195</name>
</gene>
<evidence type="ECO:0000313" key="4">
    <source>
        <dbReference type="EMBL" id="RMY97169.1"/>
    </source>
</evidence>
<evidence type="ECO:0000256" key="2">
    <source>
        <dbReference type="SAM" id="MobiDB-lite"/>
    </source>
</evidence>
<dbReference type="EMBL" id="QWIQ01000271">
    <property type="protein sequence ID" value="RMY97169.1"/>
    <property type="molecule type" value="Genomic_DNA"/>
</dbReference>
<sequence>MAKAIAPKPEEVHTSLTMPAASEYKARRILTRNACMRCRARKAKCNGKRPSCQSCLAKGLNYVYDTACEDMTKMQSMQTRLDEMEKRVSSRTAEVESCMDSIRRLQYATEGEADDLLARFRAGQNINEPPDTRRPCRAEHASLASAITTPKGRLPPTPESLEDGSDGPPAHQKRRRFRLATSVSTLPERDSAEWPNLIISHPKKQQRSLWSHRGISREPSITQLCPFGSHLSIMQWDSNLTAQFDTCLHAGISALSPAHRAKGRSLLSRPAAVDITSDGLLYQVSGLLAVTSSDHRHRHFHTWPVLNWTRCNVLGALRTAIANSNGGSHLLAFIVAILTGWERIHGDPAAFQIHLSALQEMTVKASGAQRSSELPRPDAGRVEFPSLPAAARLPDGFRHLRGLGLLPDSLLDLIARLDPTRLLQDDGEQVNMNEWRRVSILLVALKPTSQTAIHALLHDGDSPGGPVTECVRISTLLFITLVLAVTDNDTWNQPMLSAIEPTYSDTHAIAIETLLGSVYDEVLLWSLCVFYALADRLIERQLICFRRLLRAFMIPARATSWRTLQLLMKRYLYHPYFDQRLREMMEIEEQRAARDG</sequence>
<dbReference type="Gene3D" id="4.10.240.10">
    <property type="entry name" value="Zn(2)-C6 fungal-type DNA-binding domain"/>
    <property type="match status" value="1"/>
</dbReference>
<organism evidence="4 5">
    <name type="scientific">Hortaea werneckii</name>
    <name type="common">Black yeast</name>
    <name type="synonym">Cladosporium werneckii</name>
    <dbReference type="NCBI Taxonomy" id="91943"/>
    <lineage>
        <taxon>Eukaryota</taxon>
        <taxon>Fungi</taxon>
        <taxon>Dikarya</taxon>
        <taxon>Ascomycota</taxon>
        <taxon>Pezizomycotina</taxon>
        <taxon>Dothideomycetes</taxon>
        <taxon>Dothideomycetidae</taxon>
        <taxon>Mycosphaerellales</taxon>
        <taxon>Teratosphaeriaceae</taxon>
        <taxon>Hortaea</taxon>
    </lineage>
</organism>
<dbReference type="InterPro" id="IPR036864">
    <property type="entry name" value="Zn2-C6_fun-type_DNA-bd_sf"/>
</dbReference>
<keyword evidence="1" id="KW-0539">Nucleus</keyword>
<dbReference type="GO" id="GO:0008270">
    <property type="term" value="F:zinc ion binding"/>
    <property type="evidence" value="ECO:0007669"/>
    <property type="project" value="InterPro"/>
</dbReference>
<name>A0A3M7G7P8_HORWE</name>
<dbReference type="PROSITE" id="PS50048">
    <property type="entry name" value="ZN2_CY6_FUNGAL_2"/>
    <property type="match status" value="1"/>
</dbReference>